<keyword evidence="2" id="KW-1133">Transmembrane helix</keyword>
<dbReference type="Proteomes" id="UP000029387">
    <property type="component" value="Unassembled WGS sequence"/>
</dbReference>
<dbReference type="AlphaFoldDB" id="A0A087S2M2"/>
<feature type="compositionally biased region" description="Polar residues" evidence="1">
    <location>
        <begin position="34"/>
        <end position="56"/>
    </location>
</feature>
<keyword evidence="2" id="KW-0812">Transmembrane</keyword>
<reference evidence="3 4" key="1">
    <citation type="submission" date="2014-06" db="EMBL/GenBank/DDBJ databases">
        <authorList>
            <person name="Ngugi D.K."/>
            <person name="Blom J."/>
            <person name="Alam I."/>
            <person name="Rashid M."/>
            <person name="Baalawi W."/>
            <person name="Zhang G."/>
            <person name="Hikmawan T."/>
            <person name="Guan Y."/>
            <person name="Antunes A."/>
            <person name="Siam R."/>
            <person name="El-Dorry H."/>
            <person name="Bajic V."/>
            <person name="Stingl U."/>
        </authorList>
    </citation>
    <scope>NUCLEOTIDE SEQUENCE [LARGE SCALE GENOMIC DNA]</scope>
    <source>
        <strain evidence="3">SCGC AAA799-P11</strain>
    </source>
</reference>
<evidence type="ECO:0008006" key="5">
    <source>
        <dbReference type="Google" id="ProtNLM"/>
    </source>
</evidence>
<organism evidence="3 4">
    <name type="scientific">Marine Group I thaumarchaeote SCGC AAA799-P11</name>
    <dbReference type="NCBI Taxonomy" id="1502295"/>
    <lineage>
        <taxon>Archaea</taxon>
        <taxon>Nitrososphaerota</taxon>
        <taxon>Marine Group I</taxon>
    </lineage>
</organism>
<evidence type="ECO:0000256" key="1">
    <source>
        <dbReference type="SAM" id="MobiDB-lite"/>
    </source>
</evidence>
<dbReference type="SUPFAM" id="SSF46785">
    <property type="entry name" value="Winged helix' DNA-binding domain"/>
    <property type="match status" value="1"/>
</dbReference>
<keyword evidence="2" id="KW-0472">Membrane</keyword>
<feature type="transmembrane region" description="Helical" evidence="2">
    <location>
        <begin position="6"/>
        <end position="28"/>
    </location>
</feature>
<sequence>MVEPNFSWIYLIIFLAIPLARIIPRIIAKKRQGSRNYSRQENQYQENMEWNPKQESVKQQTKDMQVLGIMHQGANTFEKIQRSTKIDSKELDSILQQLEKRDLIKVIQKQGMFGPKIELYSTDKGFKEYYS</sequence>
<dbReference type="InterPro" id="IPR036388">
    <property type="entry name" value="WH-like_DNA-bd_sf"/>
</dbReference>
<dbReference type="PATRIC" id="fig|1502295.3.peg.273"/>
<evidence type="ECO:0000313" key="3">
    <source>
        <dbReference type="EMBL" id="KFM19976.1"/>
    </source>
</evidence>
<protein>
    <recommendedName>
        <fullName evidence="5">HTH hxlR-type domain-containing protein</fullName>
    </recommendedName>
</protein>
<evidence type="ECO:0000313" key="4">
    <source>
        <dbReference type="Proteomes" id="UP000029387"/>
    </source>
</evidence>
<feature type="region of interest" description="Disordered" evidence="1">
    <location>
        <begin position="31"/>
        <end position="56"/>
    </location>
</feature>
<evidence type="ECO:0000256" key="2">
    <source>
        <dbReference type="SAM" id="Phobius"/>
    </source>
</evidence>
<dbReference type="Gene3D" id="1.10.10.10">
    <property type="entry name" value="Winged helix-like DNA-binding domain superfamily/Winged helix DNA-binding domain"/>
    <property type="match status" value="1"/>
</dbReference>
<proteinExistence type="predicted"/>
<dbReference type="EMBL" id="JOSZ01000003">
    <property type="protein sequence ID" value="KFM19976.1"/>
    <property type="molecule type" value="Genomic_DNA"/>
</dbReference>
<comment type="caution">
    <text evidence="3">The sequence shown here is derived from an EMBL/GenBank/DDBJ whole genome shotgun (WGS) entry which is preliminary data.</text>
</comment>
<gene>
    <name evidence="3" type="ORF">AAA799P11_00280</name>
</gene>
<accession>A0A087S2M2</accession>
<keyword evidence="4" id="KW-1185">Reference proteome</keyword>
<dbReference type="InterPro" id="IPR036390">
    <property type="entry name" value="WH_DNA-bd_sf"/>
</dbReference>
<name>A0A087S2M2_9ARCH</name>